<dbReference type="EMBL" id="CAJOBC010007888">
    <property type="protein sequence ID" value="CAF3946326.1"/>
    <property type="molecule type" value="Genomic_DNA"/>
</dbReference>
<evidence type="ECO:0000259" key="12">
    <source>
        <dbReference type="Pfam" id="PF22776"/>
    </source>
</evidence>
<proteinExistence type="predicted"/>
<gene>
    <name evidence="14" type="ORF">GPM918_LOCUS22753</name>
    <name evidence="13" type="ORF">OVA965_LOCUS10004</name>
    <name evidence="16" type="ORF">SRO942_LOCUS22750</name>
    <name evidence="15" type="ORF">TMI583_LOCUS10000</name>
</gene>
<dbReference type="AlphaFoldDB" id="A0A814UZP9"/>
<dbReference type="PANTHER" id="PTHR30540:SF83">
    <property type="entry name" value="K+ POTASSIUM TRANSPORTER"/>
    <property type="match status" value="1"/>
</dbReference>
<feature type="transmembrane region" description="Helical" evidence="10">
    <location>
        <begin position="410"/>
        <end position="431"/>
    </location>
</feature>
<evidence type="ECO:0000313" key="14">
    <source>
        <dbReference type="EMBL" id="CAF1181989.1"/>
    </source>
</evidence>
<evidence type="ECO:0000313" key="17">
    <source>
        <dbReference type="Proteomes" id="UP000663829"/>
    </source>
</evidence>
<dbReference type="Pfam" id="PF22776">
    <property type="entry name" value="K_trans_C"/>
    <property type="match status" value="1"/>
</dbReference>
<dbReference type="OrthoDB" id="504708at2759"/>
<evidence type="ECO:0000256" key="9">
    <source>
        <dbReference type="SAM" id="MobiDB-lite"/>
    </source>
</evidence>
<dbReference type="Proteomes" id="UP000663829">
    <property type="component" value="Unassembled WGS sequence"/>
</dbReference>
<feature type="domain" description="K+ potassium transporter integral membrane" evidence="11">
    <location>
        <begin position="215"/>
        <end position="491"/>
    </location>
</feature>
<evidence type="ECO:0000256" key="10">
    <source>
        <dbReference type="SAM" id="Phobius"/>
    </source>
</evidence>
<feature type="transmembrane region" description="Helical" evidence="10">
    <location>
        <begin position="437"/>
        <end position="459"/>
    </location>
</feature>
<comment type="subcellular location">
    <subcellularLocation>
        <location evidence="1">Membrane</location>
        <topology evidence="1">Multi-pass membrane protein</topology>
    </subcellularLocation>
</comment>
<evidence type="ECO:0000313" key="13">
    <source>
        <dbReference type="EMBL" id="CAF0908636.1"/>
    </source>
</evidence>
<feature type="transmembrane region" description="Helical" evidence="10">
    <location>
        <begin position="332"/>
        <end position="356"/>
    </location>
</feature>
<feature type="transmembrane region" description="Helical" evidence="10">
    <location>
        <begin position="167"/>
        <end position="189"/>
    </location>
</feature>
<dbReference type="Proteomes" id="UP000681722">
    <property type="component" value="Unassembled WGS sequence"/>
</dbReference>
<dbReference type="Proteomes" id="UP000677228">
    <property type="component" value="Unassembled WGS sequence"/>
</dbReference>
<keyword evidence="5" id="KW-0630">Potassium</keyword>
<dbReference type="EMBL" id="CAJNOQ010007887">
    <property type="protein sequence ID" value="CAF1181989.1"/>
    <property type="molecule type" value="Genomic_DNA"/>
</dbReference>
<keyword evidence="8 10" id="KW-0472">Membrane</keyword>
<keyword evidence="7" id="KW-0406">Ion transport</keyword>
<dbReference type="EMBL" id="CAJOBA010003628">
    <property type="protein sequence ID" value="CAF3688037.1"/>
    <property type="molecule type" value="Genomic_DNA"/>
</dbReference>
<feature type="region of interest" description="Disordered" evidence="9">
    <location>
        <begin position="18"/>
        <end position="41"/>
    </location>
</feature>
<evidence type="ECO:0000256" key="8">
    <source>
        <dbReference type="ARBA" id="ARBA00023136"/>
    </source>
</evidence>
<reference evidence="14" key="1">
    <citation type="submission" date="2021-02" db="EMBL/GenBank/DDBJ databases">
        <authorList>
            <person name="Nowell W R."/>
        </authorList>
    </citation>
    <scope>NUCLEOTIDE SEQUENCE</scope>
</reference>
<feature type="domain" description="K+ potassium transporter C-terminal" evidence="12">
    <location>
        <begin position="573"/>
        <end position="727"/>
    </location>
</feature>
<feature type="transmembrane region" description="Helical" evidence="10">
    <location>
        <begin position="466"/>
        <end position="485"/>
    </location>
</feature>
<keyword evidence="17" id="KW-1185">Reference proteome</keyword>
<comment type="caution">
    <text evidence="14">The sequence shown here is derived from an EMBL/GenBank/DDBJ whole genome shotgun (WGS) entry which is preliminary data.</text>
</comment>
<keyword evidence="2" id="KW-0813">Transport</keyword>
<sequence>MKQAISTVRFADELSVNSTAGETGDSSHVPEPSLKRRRKSGILKKTPNTIDRADAPPIIRSDEGLSRVSPFNNFSLFLSLTIRSFGIIFGDIGTSPLYVIKAVFDDEPTEQQCIGAVSLIVWNLIIVVSIKYTIFILMADNRGEGGPFALCGLLTGESSKLRARAKYFASIVALLAASLVIGDGALTPAVSILSAMEGLTVAQPELKVWTVRITVVIIVFIMLIIIGIWRITFRPVILRAFNPWEALHYLIREKRTGFYQIGSTFLAVTGLEALYADLGHIGRWPIRFSWFTLVFPAVLINYLGQGSLLILDPSTITNPFYYSVPHWARWPVLVFSIVATTIASQAIITGSFSLISQAVALGFSVPFEIIHTSQTIIGHIYVPAVNYFLLILTLAVTIGFQTSDHITDAYGVTVCSVMVLTTILYMMVMRWTWSKPVWLVLLFGIFLVIDGYTLAANVVKVPSGGWVAILIAVVLFLLSFCWFYGNWCLKQFFHGYVQTKSLEELQMRLGVKSISEMSPAPVIDDNNNAEDDDSDTESHIAIIPHQRQVSLDSDLRISSQNSLINQEQLNIMSGLGCFLTNSRKYTPHVFESFLRRTHIIPQTIIFLKIEYARIPVVDDDKRLLVKIYGETIYHITAIFGYSESYINLFNVLKLARILYNVPVPEQESDITFFMSNETIAVLTRGWKSWIRRWPLYIYRLMKSLYPGVSLNIELAPENTIIIGILAEL</sequence>
<evidence type="ECO:0000313" key="15">
    <source>
        <dbReference type="EMBL" id="CAF3688037.1"/>
    </source>
</evidence>
<evidence type="ECO:0000256" key="6">
    <source>
        <dbReference type="ARBA" id="ARBA00022989"/>
    </source>
</evidence>
<feature type="transmembrane region" description="Helical" evidence="10">
    <location>
        <begin position="209"/>
        <end position="229"/>
    </location>
</feature>
<evidence type="ECO:0000256" key="1">
    <source>
        <dbReference type="ARBA" id="ARBA00004141"/>
    </source>
</evidence>
<dbReference type="GO" id="GO:0015079">
    <property type="term" value="F:potassium ion transmembrane transporter activity"/>
    <property type="evidence" value="ECO:0007669"/>
    <property type="project" value="InterPro"/>
</dbReference>
<evidence type="ECO:0008006" key="18">
    <source>
        <dbReference type="Google" id="ProtNLM"/>
    </source>
</evidence>
<evidence type="ECO:0000256" key="2">
    <source>
        <dbReference type="ARBA" id="ARBA00022448"/>
    </source>
</evidence>
<feature type="transmembrane region" description="Helical" evidence="10">
    <location>
        <begin position="288"/>
        <end position="311"/>
    </location>
</feature>
<accession>A0A814UZP9</accession>
<dbReference type="InterPro" id="IPR003855">
    <property type="entry name" value="K+_transporter"/>
</dbReference>
<feature type="transmembrane region" description="Helical" evidence="10">
    <location>
        <begin position="120"/>
        <end position="139"/>
    </location>
</feature>
<keyword evidence="3" id="KW-0633">Potassium transport</keyword>
<feature type="transmembrane region" description="Helical" evidence="10">
    <location>
        <begin position="257"/>
        <end position="276"/>
    </location>
</feature>
<organism evidence="14 17">
    <name type="scientific">Didymodactylos carnosus</name>
    <dbReference type="NCBI Taxonomy" id="1234261"/>
    <lineage>
        <taxon>Eukaryota</taxon>
        <taxon>Metazoa</taxon>
        <taxon>Spiralia</taxon>
        <taxon>Gnathifera</taxon>
        <taxon>Rotifera</taxon>
        <taxon>Eurotatoria</taxon>
        <taxon>Bdelloidea</taxon>
        <taxon>Philodinida</taxon>
        <taxon>Philodinidae</taxon>
        <taxon>Didymodactylos</taxon>
    </lineage>
</organism>
<name>A0A814UZP9_9BILA</name>
<feature type="transmembrane region" description="Helical" evidence="10">
    <location>
        <begin position="376"/>
        <end position="398"/>
    </location>
</feature>
<evidence type="ECO:0000256" key="5">
    <source>
        <dbReference type="ARBA" id="ARBA00022958"/>
    </source>
</evidence>
<keyword evidence="6 10" id="KW-1133">Transmembrane helix</keyword>
<feature type="transmembrane region" description="Helical" evidence="10">
    <location>
        <begin position="76"/>
        <end position="100"/>
    </location>
</feature>
<evidence type="ECO:0000259" key="11">
    <source>
        <dbReference type="Pfam" id="PF02705"/>
    </source>
</evidence>
<evidence type="ECO:0000256" key="4">
    <source>
        <dbReference type="ARBA" id="ARBA00022692"/>
    </source>
</evidence>
<dbReference type="Proteomes" id="UP000682733">
    <property type="component" value="Unassembled WGS sequence"/>
</dbReference>
<dbReference type="InterPro" id="IPR053951">
    <property type="entry name" value="K_trans_N"/>
</dbReference>
<evidence type="ECO:0000256" key="3">
    <source>
        <dbReference type="ARBA" id="ARBA00022538"/>
    </source>
</evidence>
<dbReference type="GO" id="GO:0016020">
    <property type="term" value="C:membrane"/>
    <property type="evidence" value="ECO:0007669"/>
    <property type="project" value="UniProtKB-SubCell"/>
</dbReference>
<protein>
    <recommendedName>
        <fullName evidence="18">Potassium transporter</fullName>
    </recommendedName>
</protein>
<evidence type="ECO:0000313" key="16">
    <source>
        <dbReference type="EMBL" id="CAF3946326.1"/>
    </source>
</evidence>
<dbReference type="EMBL" id="CAJNOK010003627">
    <property type="protein sequence ID" value="CAF0908636.1"/>
    <property type="molecule type" value="Genomic_DNA"/>
</dbReference>
<dbReference type="Pfam" id="PF02705">
    <property type="entry name" value="K_trans"/>
    <property type="match status" value="1"/>
</dbReference>
<evidence type="ECO:0000256" key="7">
    <source>
        <dbReference type="ARBA" id="ARBA00023065"/>
    </source>
</evidence>
<dbReference type="InterPro" id="IPR053952">
    <property type="entry name" value="K_trans_C"/>
</dbReference>
<dbReference type="PANTHER" id="PTHR30540">
    <property type="entry name" value="OSMOTIC STRESS POTASSIUM TRANSPORTER"/>
    <property type="match status" value="1"/>
</dbReference>
<keyword evidence="4 10" id="KW-0812">Transmembrane</keyword>